<dbReference type="CDD" id="cd01949">
    <property type="entry name" value="GGDEF"/>
    <property type="match status" value="1"/>
</dbReference>
<dbReference type="RefSeq" id="WP_064537896.1">
    <property type="nucleotide sequence ID" value="NZ_LWSU01000001.1"/>
</dbReference>
<dbReference type="PANTHER" id="PTHR45138:SF9">
    <property type="entry name" value="DIGUANYLATE CYCLASE DGCM-RELATED"/>
    <property type="match status" value="1"/>
</dbReference>
<proteinExistence type="predicted"/>
<feature type="compositionally biased region" description="Basic residues" evidence="4">
    <location>
        <begin position="36"/>
        <end position="48"/>
    </location>
</feature>
<dbReference type="NCBIfam" id="TIGR00254">
    <property type="entry name" value="GGDEF"/>
    <property type="match status" value="1"/>
</dbReference>
<dbReference type="Pfam" id="PF00990">
    <property type="entry name" value="GGDEF"/>
    <property type="match status" value="1"/>
</dbReference>
<accession>A0A199PA02</accession>
<dbReference type="PROSITE" id="PS50887">
    <property type="entry name" value="GGDEF"/>
    <property type="match status" value="1"/>
</dbReference>
<comment type="caution">
    <text evidence="6">The sequence shown here is derived from an EMBL/GenBank/DDBJ whole genome shotgun (WGS) entry which is preliminary data.</text>
</comment>
<dbReference type="GO" id="GO:0043709">
    <property type="term" value="P:cell adhesion involved in single-species biofilm formation"/>
    <property type="evidence" value="ECO:0007669"/>
    <property type="project" value="TreeGrafter"/>
</dbReference>
<comment type="catalytic activity">
    <reaction evidence="2">
        <text>2 GTP = 3',3'-c-di-GMP + 2 diphosphate</text>
        <dbReference type="Rhea" id="RHEA:24898"/>
        <dbReference type="ChEBI" id="CHEBI:33019"/>
        <dbReference type="ChEBI" id="CHEBI:37565"/>
        <dbReference type="ChEBI" id="CHEBI:58805"/>
        <dbReference type="EC" id="2.7.7.65"/>
    </reaction>
</comment>
<dbReference type="SMART" id="SM00267">
    <property type="entry name" value="GGDEF"/>
    <property type="match status" value="1"/>
</dbReference>
<feature type="region of interest" description="Disordered" evidence="4">
    <location>
        <begin position="1"/>
        <end position="60"/>
    </location>
</feature>
<dbReference type="InterPro" id="IPR050469">
    <property type="entry name" value="Diguanylate_Cyclase"/>
</dbReference>
<evidence type="ECO:0000256" key="3">
    <source>
        <dbReference type="SAM" id="Coils"/>
    </source>
</evidence>
<protein>
    <recommendedName>
        <fullName evidence="1">diguanylate cyclase</fullName>
        <ecNumber evidence="1">2.7.7.65</ecNumber>
    </recommendedName>
</protein>
<dbReference type="SUPFAM" id="SSF55073">
    <property type="entry name" value="Nucleotide cyclase"/>
    <property type="match status" value="1"/>
</dbReference>
<dbReference type="InterPro" id="IPR029787">
    <property type="entry name" value="Nucleotide_cyclase"/>
</dbReference>
<dbReference type="EC" id="2.7.7.65" evidence="1"/>
<evidence type="ECO:0000313" key="6">
    <source>
        <dbReference type="EMBL" id="OAX58007.1"/>
    </source>
</evidence>
<reference evidence="6 7" key="1">
    <citation type="submission" date="2016-04" db="EMBL/GenBank/DDBJ databases">
        <title>Xanthomonas translucens phylogeny.</title>
        <authorList>
            <person name="Langlois P."/>
        </authorList>
    </citation>
    <scope>NUCLEOTIDE SEQUENCE [LARGE SCALE GENOMIC DNA]</scope>
    <source>
        <strain evidence="6 7">B99</strain>
    </source>
</reference>
<evidence type="ECO:0000313" key="7">
    <source>
        <dbReference type="Proteomes" id="UP000093858"/>
    </source>
</evidence>
<gene>
    <name evidence="6" type="ORF">A6R73_00015</name>
</gene>
<organism evidence="6 7">
    <name type="scientific">Xanthomonas graminis pv. poae</name>
    <dbReference type="NCBI Taxonomy" id="227946"/>
    <lineage>
        <taxon>Bacteria</taxon>
        <taxon>Pseudomonadati</taxon>
        <taxon>Pseudomonadota</taxon>
        <taxon>Gammaproteobacteria</taxon>
        <taxon>Lysobacterales</taxon>
        <taxon>Lysobacteraceae</taxon>
        <taxon>Xanthomonas</taxon>
        <taxon>Xanthomonas translucens group</taxon>
        <taxon>Xanthomonas graminis</taxon>
    </lineage>
</organism>
<evidence type="ECO:0000256" key="4">
    <source>
        <dbReference type="SAM" id="MobiDB-lite"/>
    </source>
</evidence>
<dbReference type="GO" id="GO:0005886">
    <property type="term" value="C:plasma membrane"/>
    <property type="evidence" value="ECO:0007669"/>
    <property type="project" value="TreeGrafter"/>
</dbReference>
<keyword evidence="3" id="KW-0175">Coiled coil</keyword>
<dbReference type="Gene3D" id="3.30.70.270">
    <property type="match status" value="1"/>
</dbReference>
<dbReference type="FunFam" id="3.30.70.270:FF:000042">
    <property type="entry name" value="Sensor domain-containing diguanylate cyclase"/>
    <property type="match status" value="1"/>
</dbReference>
<dbReference type="GO" id="GO:1902201">
    <property type="term" value="P:negative regulation of bacterial-type flagellum-dependent cell motility"/>
    <property type="evidence" value="ECO:0007669"/>
    <property type="project" value="TreeGrafter"/>
</dbReference>
<sequence length="542" mass="59324">MPDHRDEPPVGGLRKLLSPRRREPAPPAASAVAPRGHAHGHGHARAHGHGPGAAPAVPGEHADPAAATAALIHLFNHAHQPLELLGAFADGMAGLHGELGDMGRRLQSAASSSDWPSYGRALRQLIDKYIRTIDVGDPLAGPSDTERLRDLLRQAIAGALASLLHTLPELANASEATGEALRQWRPGLPLEPVAQRVRELCHQVSLRASDSQEQQTLLLGLFDLLLENVGELLDDTSWLQGQIAVVRDMISGPLDRYSIEEARGSLREVIYKQGLLKQGIAESKEAMKDMMVSFVENLDGMAISTSEFHDRIADYSQTIRDARSIGDLNRLLQEVLQDTGHVQQQALRARDHLIAARQEVDAAEQRILRLEQELQDVSGLVRVDQLTGSLNRRGLDELFARELVRTERSTQPLCVAMLDLDDFRTLNEIYGHPGGDAALRHVVEVARTTLRGSDAIARFGGEEFLLLMPDCTIFEAAAAVTRVQRALAQRALVHEDQRVFISFSAGVAMRHAGETQDVLVKRADRAMYEAKKAGKNRVISAD</sequence>
<dbReference type="AlphaFoldDB" id="A0A199PA02"/>
<evidence type="ECO:0000256" key="2">
    <source>
        <dbReference type="ARBA" id="ARBA00034247"/>
    </source>
</evidence>
<evidence type="ECO:0000256" key="1">
    <source>
        <dbReference type="ARBA" id="ARBA00012528"/>
    </source>
</evidence>
<dbReference type="EMBL" id="LWSU01000001">
    <property type="protein sequence ID" value="OAX58007.1"/>
    <property type="molecule type" value="Genomic_DNA"/>
</dbReference>
<dbReference type="InterPro" id="IPR043128">
    <property type="entry name" value="Rev_trsase/Diguanyl_cyclase"/>
</dbReference>
<evidence type="ECO:0000259" key="5">
    <source>
        <dbReference type="PROSITE" id="PS50887"/>
    </source>
</evidence>
<dbReference type="Proteomes" id="UP000093858">
    <property type="component" value="Unassembled WGS sequence"/>
</dbReference>
<name>A0A199PA02_9XANT</name>
<dbReference type="InterPro" id="IPR000160">
    <property type="entry name" value="GGDEF_dom"/>
</dbReference>
<feature type="domain" description="GGDEF" evidence="5">
    <location>
        <begin position="411"/>
        <end position="542"/>
    </location>
</feature>
<dbReference type="GO" id="GO:0052621">
    <property type="term" value="F:diguanylate cyclase activity"/>
    <property type="evidence" value="ECO:0007669"/>
    <property type="project" value="UniProtKB-EC"/>
</dbReference>
<feature type="coiled-coil region" evidence="3">
    <location>
        <begin position="346"/>
        <end position="380"/>
    </location>
</feature>
<dbReference type="PANTHER" id="PTHR45138">
    <property type="entry name" value="REGULATORY COMPONENTS OF SENSORY TRANSDUCTION SYSTEM"/>
    <property type="match status" value="1"/>
</dbReference>